<proteinExistence type="inferred from homology"/>
<feature type="compositionally biased region" description="Low complexity" evidence="2">
    <location>
        <begin position="38"/>
        <end position="58"/>
    </location>
</feature>
<keyword evidence="5" id="KW-1185">Reference proteome</keyword>
<feature type="region of interest" description="Disordered" evidence="2">
    <location>
        <begin position="38"/>
        <end position="74"/>
    </location>
</feature>
<feature type="compositionally biased region" description="Pro residues" evidence="2">
    <location>
        <begin position="59"/>
        <end position="69"/>
    </location>
</feature>
<evidence type="ECO:0000256" key="1">
    <source>
        <dbReference type="ARBA" id="ARBA00005662"/>
    </source>
</evidence>
<dbReference type="Proteomes" id="UP000722125">
    <property type="component" value="Unassembled WGS sequence"/>
</dbReference>
<dbReference type="Pfam" id="PF09587">
    <property type="entry name" value="PGA_cap"/>
    <property type="match status" value="1"/>
</dbReference>
<dbReference type="PROSITE" id="PS51257">
    <property type="entry name" value="PROKAR_LIPOPROTEIN"/>
    <property type="match status" value="1"/>
</dbReference>
<dbReference type="PANTHER" id="PTHR33393">
    <property type="entry name" value="POLYGLUTAMINE SYNTHESIS ACCESSORY PROTEIN RV0574C-RELATED"/>
    <property type="match status" value="1"/>
</dbReference>
<evidence type="ECO:0000313" key="4">
    <source>
        <dbReference type="EMBL" id="MBT0995774.1"/>
    </source>
</evidence>
<dbReference type="InterPro" id="IPR052169">
    <property type="entry name" value="CW_Biosynth-Accessory"/>
</dbReference>
<feature type="compositionally biased region" description="Polar residues" evidence="2">
    <location>
        <begin position="427"/>
        <end position="440"/>
    </location>
</feature>
<dbReference type="SMART" id="SM00854">
    <property type="entry name" value="PGA_cap"/>
    <property type="match status" value="1"/>
</dbReference>
<evidence type="ECO:0000256" key="2">
    <source>
        <dbReference type="SAM" id="MobiDB-lite"/>
    </source>
</evidence>
<dbReference type="Gene3D" id="3.60.21.10">
    <property type="match status" value="1"/>
</dbReference>
<organism evidence="4 5">
    <name type="scientific">Cellulomonas fulva</name>
    <dbReference type="NCBI Taxonomy" id="2835530"/>
    <lineage>
        <taxon>Bacteria</taxon>
        <taxon>Bacillati</taxon>
        <taxon>Actinomycetota</taxon>
        <taxon>Actinomycetes</taxon>
        <taxon>Micrococcales</taxon>
        <taxon>Cellulomonadaceae</taxon>
        <taxon>Cellulomonas</taxon>
    </lineage>
</organism>
<dbReference type="EMBL" id="JAHBOH010000002">
    <property type="protein sequence ID" value="MBT0995774.1"/>
    <property type="molecule type" value="Genomic_DNA"/>
</dbReference>
<comment type="caution">
    <text evidence="4">The sequence shown here is derived from an EMBL/GenBank/DDBJ whole genome shotgun (WGS) entry which is preliminary data.</text>
</comment>
<evidence type="ECO:0000259" key="3">
    <source>
        <dbReference type="SMART" id="SM00854"/>
    </source>
</evidence>
<dbReference type="InterPro" id="IPR029052">
    <property type="entry name" value="Metallo-depent_PP-like"/>
</dbReference>
<sequence>MTRHARAGRTSPLAVVLVTAALVLACVAGAAVALRPWSSDASAGPTSTASGSPAATPGPSTPTPTPSPTADPDADFTVVAAGDVLPHTPVIASATDRDGDVDFGPLLAPVDPWVQGADLALCHLEVPIAPPGSEPSGYPVFGAPVELAQGLADQGWDGCSTASNHSVDRGFAGVTATLDALDDVGLGHVGTARTELEAQQPQLYTLDRAGQTITVAHIAATYGTNGMPVDADKPWSVTRIDVPAMVAEAEQAREDGADVVIASVHCCVEYQTEPTAEQEAIAQELADSGQIDLYIGHHAHVPQPVALLDGGPDGAGMWVAYGLGNFLSNQDGECCSPKTDSGVLLTAHISSPGAFDAEGRAAGPPRVTGVEWTGLTVDRRGGHRVHALPDIPDGTDTLSPTQVAERLQRVADAVGSQAPERDVPTAPTGSAPTVVSRRTG</sequence>
<gene>
    <name evidence="4" type="ORF">KIN34_15960</name>
</gene>
<evidence type="ECO:0000313" key="5">
    <source>
        <dbReference type="Proteomes" id="UP000722125"/>
    </source>
</evidence>
<dbReference type="InterPro" id="IPR019079">
    <property type="entry name" value="Capsule_synth_CapA"/>
</dbReference>
<comment type="similarity">
    <text evidence="1">Belongs to the CapA family.</text>
</comment>
<dbReference type="RefSeq" id="WP_214352932.1">
    <property type="nucleotide sequence ID" value="NZ_JAHBOH010000002.1"/>
</dbReference>
<dbReference type="SUPFAM" id="SSF56300">
    <property type="entry name" value="Metallo-dependent phosphatases"/>
    <property type="match status" value="1"/>
</dbReference>
<accession>A0ABS5U2Z9</accession>
<reference evidence="4 5" key="1">
    <citation type="submission" date="2021-05" db="EMBL/GenBank/DDBJ databases">
        <title>Description of Cellulomonas sp. DKR-3 sp. nov.</title>
        <authorList>
            <person name="Dahal R.H."/>
            <person name="Chaudhary D.K."/>
        </authorList>
    </citation>
    <scope>NUCLEOTIDE SEQUENCE [LARGE SCALE GENOMIC DNA]</scope>
    <source>
        <strain evidence="4 5">DKR-3</strain>
    </source>
</reference>
<dbReference type="PANTHER" id="PTHR33393:SF13">
    <property type="entry name" value="PGA BIOSYNTHESIS PROTEIN CAPA"/>
    <property type="match status" value="1"/>
</dbReference>
<protein>
    <submittedName>
        <fullName evidence="4">CapA family protein</fullName>
    </submittedName>
</protein>
<dbReference type="CDD" id="cd07381">
    <property type="entry name" value="MPP_CapA"/>
    <property type="match status" value="1"/>
</dbReference>
<feature type="domain" description="Capsule synthesis protein CapA" evidence="3">
    <location>
        <begin position="77"/>
        <end position="330"/>
    </location>
</feature>
<feature type="region of interest" description="Disordered" evidence="2">
    <location>
        <begin position="411"/>
        <end position="440"/>
    </location>
</feature>
<name>A0ABS5U2Z9_9CELL</name>